<reference evidence="2 3" key="1">
    <citation type="submission" date="2017-06" db="EMBL/GenBank/DDBJ databases">
        <title>Genome sequencing of cyanobaciteial culture collection at National Institute for Environmental Studies (NIES).</title>
        <authorList>
            <person name="Hirose Y."/>
            <person name="Shimura Y."/>
            <person name="Fujisawa T."/>
            <person name="Nakamura Y."/>
            <person name="Kawachi M."/>
        </authorList>
    </citation>
    <scope>NUCLEOTIDE SEQUENCE [LARGE SCALE GENOMIC DNA]</scope>
    <source>
        <strain evidence="2 3">NIES-267</strain>
    </source>
</reference>
<keyword evidence="1" id="KW-0732">Signal</keyword>
<dbReference type="AlphaFoldDB" id="A0A1Z4M067"/>
<keyword evidence="3" id="KW-1185">Reference proteome</keyword>
<evidence type="ECO:0000313" key="2">
    <source>
        <dbReference type="EMBL" id="BAY86872.1"/>
    </source>
</evidence>
<evidence type="ECO:0000256" key="1">
    <source>
        <dbReference type="SAM" id="SignalP"/>
    </source>
</evidence>
<proteinExistence type="predicted"/>
<gene>
    <name evidence="2" type="ORF">NIES267_63830</name>
</gene>
<dbReference type="Proteomes" id="UP000218418">
    <property type="component" value="Chromosome"/>
</dbReference>
<evidence type="ECO:0000313" key="3">
    <source>
        <dbReference type="Proteomes" id="UP000218418"/>
    </source>
</evidence>
<protein>
    <recommendedName>
        <fullName evidence="4">PEP-CTERM protein-sorting domain-containing protein</fullName>
    </recommendedName>
</protein>
<sequence>MSKENKLIQKFFLVTAPVLAISALGISPTRAATFASSSSRLDFQNFSQAPSTINNFSDANTGVFEKGGVIEATAIANAVFSESLISAEPEINLSEVFGENQAYLGFAESLSQNIGNFDIEAGTSFSFDFQADLELETSIDNPSSENATASGDISFLLVNTDDNSIFDFFDIAGNLTTEGDSDFIGLRESDNVKLNQPSINSDFDGLEESLQVSVSGSFKRTFANPTNLALIEFQRNRVLAKAPEPSTSLALLLSTGVIGIIIKRRR</sequence>
<feature type="chain" id="PRO_5012757689" description="PEP-CTERM protein-sorting domain-containing protein" evidence="1">
    <location>
        <begin position="32"/>
        <end position="266"/>
    </location>
</feature>
<dbReference type="OrthoDB" id="454223at2"/>
<feature type="signal peptide" evidence="1">
    <location>
        <begin position="1"/>
        <end position="31"/>
    </location>
</feature>
<name>A0A1Z4M067_9CYAN</name>
<dbReference type="NCBIfam" id="TIGR02595">
    <property type="entry name" value="PEP_CTERM"/>
    <property type="match status" value="1"/>
</dbReference>
<accession>A0A1Z4M067</accession>
<dbReference type="EMBL" id="AP018227">
    <property type="protein sequence ID" value="BAY86872.1"/>
    <property type="molecule type" value="Genomic_DNA"/>
</dbReference>
<organism evidence="2 3">
    <name type="scientific">Calothrix parasitica NIES-267</name>
    <dbReference type="NCBI Taxonomy" id="1973488"/>
    <lineage>
        <taxon>Bacteria</taxon>
        <taxon>Bacillati</taxon>
        <taxon>Cyanobacteriota</taxon>
        <taxon>Cyanophyceae</taxon>
        <taxon>Nostocales</taxon>
        <taxon>Calotrichaceae</taxon>
        <taxon>Calothrix</taxon>
    </lineage>
</organism>
<dbReference type="InterPro" id="IPR013424">
    <property type="entry name" value="Ice-binding_C"/>
</dbReference>
<evidence type="ECO:0008006" key="4">
    <source>
        <dbReference type="Google" id="ProtNLM"/>
    </source>
</evidence>